<dbReference type="InterPro" id="IPR019405">
    <property type="entry name" value="Lactonase_7-beta_prop"/>
</dbReference>
<dbReference type="Pfam" id="PF10282">
    <property type="entry name" value="Lactonase"/>
    <property type="match status" value="1"/>
</dbReference>
<reference evidence="2 3" key="1">
    <citation type="submission" date="2019-09" db="EMBL/GenBank/DDBJ databases">
        <title>Draft genome sequence of 3 type strains from the CCUG.</title>
        <authorList>
            <person name="Pineiro-Iglesias B."/>
            <person name="Tunovic T."/>
            <person name="Unosson C."/>
            <person name="Inganas E."/>
            <person name="Ohlen M."/>
            <person name="Cardew S."/>
            <person name="Jensie-Markopoulos S."/>
            <person name="Salva-Serra F."/>
            <person name="Jaen-Luchoro D."/>
            <person name="Karlsson R."/>
            <person name="Svensson-Stadler L."/>
            <person name="Chun J."/>
            <person name="Moore E."/>
        </authorList>
    </citation>
    <scope>NUCLEOTIDE SEQUENCE [LARGE SCALE GENOMIC DNA]</scope>
    <source>
        <strain evidence="2 3">CCUG 65427</strain>
    </source>
</reference>
<dbReference type="Proteomes" id="UP000434554">
    <property type="component" value="Unassembled WGS sequence"/>
</dbReference>
<dbReference type="Gene3D" id="2.130.10.10">
    <property type="entry name" value="YVTN repeat-like/Quinoprotein amine dehydrogenase"/>
    <property type="match status" value="1"/>
</dbReference>
<accession>A0A833FID1</accession>
<evidence type="ECO:0000313" key="3">
    <source>
        <dbReference type="Proteomes" id="UP000434554"/>
    </source>
</evidence>
<dbReference type="GO" id="GO:0017057">
    <property type="term" value="F:6-phosphogluconolactonase activity"/>
    <property type="evidence" value="ECO:0007669"/>
    <property type="project" value="TreeGrafter"/>
</dbReference>
<dbReference type="AlphaFoldDB" id="A0A833FID1"/>
<sequence>MYVYIGCRTTEERNARGKGITIYEIKDDKWVYKETINTKANPSYLTLDNSQQYLYTVHGDFNDVSAFKILKNGSLEYLNTVSATGKNPVYLTCNKNNKFIFVATLQGGTIATLPIKDDGSLGESVHVFHLDGLTSEGVSHAHQCELDKTGEYLFVPTQGRNIGYERIWVFKVNNDTGELTLVSFVTARSYAEPRHIVVSNDNTRVYLINEKGNDVTYYNFDSEGGILTPLQIVNTLPETYVGEGQASAIALHPNEKFLYATNRIHDSITAYRVNKETGYISILSWTPSLGKTPRFFRFSLDGSKLLVANEDSDTIRVFYVSPENGSLTFMDETIKTGSPTCIAIKD</sequence>
<gene>
    <name evidence="2" type="ORF">F8R14_01645</name>
</gene>
<evidence type="ECO:0000256" key="1">
    <source>
        <dbReference type="ARBA" id="ARBA00005564"/>
    </source>
</evidence>
<dbReference type="InterPro" id="IPR050282">
    <property type="entry name" value="Cycloisomerase_2"/>
</dbReference>
<evidence type="ECO:0000313" key="2">
    <source>
        <dbReference type="EMBL" id="KAB1479999.1"/>
    </source>
</evidence>
<dbReference type="InterPro" id="IPR015943">
    <property type="entry name" value="WD40/YVTN_repeat-like_dom_sf"/>
</dbReference>
<dbReference type="GeneID" id="83055959"/>
<dbReference type="PANTHER" id="PTHR30344:SF1">
    <property type="entry name" value="6-PHOSPHOGLUCONOLACTONASE"/>
    <property type="match status" value="1"/>
</dbReference>
<proteinExistence type="inferred from homology"/>
<dbReference type="EMBL" id="WBKH01000001">
    <property type="protein sequence ID" value="KAB1479999.1"/>
    <property type="molecule type" value="Genomic_DNA"/>
</dbReference>
<organism evidence="2 3">
    <name type="scientific">Veillonella seminalis</name>
    <dbReference type="NCBI Taxonomy" id="1502943"/>
    <lineage>
        <taxon>Bacteria</taxon>
        <taxon>Bacillati</taxon>
        <taxon>Bacillota</taxon>
        <taxon>Negativicutes</taxon>
        <taxon>Veillonellales</taxon>
        <taxon>Veillonellaceae</taxon>
        <taxon>Veillonella</taxon>
    </lineage>
</organism>
<comment type="similarity">
    <text evidence="1">Belongs to the cycloisomerase 2 family.</text>
</comment>
<protein>
    <submittedName>
        <fullName evidence="2">Lactonase family protein</fullName>
    </submittedName>
</protein>
<comment type="caution">
    <text evidence="2">The sequence shown here is derived from an EMBL/GenBank/DDBJ whole genome shotgun (WGS) entry which is preliminary data.</text>
</comment>
<name>A0A833FID1_9FIRM</name>
<dbReference type="InterPro" id="IPR011048">
    <property type="entry name" value="Haem_d1_sf"/>
</dbReference>
<dbReference type="SUPFAM" id="SSF51004">
    <property type="entry name" value="C-terminal (heme d1) domain of cytochrome cd1-nitrite reductase"/>
    <property type="match status" value="1"/>
</dbReference>
<dbReference type="PANTHER" id="PTHR30344">
    <property type="entry name" value="6-PHOSPHOGLUCONOLACTONASE-RELATED"/>
    <property type="match status" value="1"/>
</dbReference>
<dbReference type="RefSeq" id="WP_127008642.1">
    <property type="nucleotide sequence ID" value="NZ_JAGZQP010000011.1"/>
</dbReference>